<dbReference type="OrthoDB" id="9801773at2"/>
<sequence>MSEHLDLHPAQPGGTVLVGGASGLIGSRLVSALQADGATVRRLVRREPRTPEEVAWSPAEGRLDPAALDDVTAVVVLSGAGVGDHRWTRAYTRELVRSRTSSVSIVAARLAQAGSSARLVTASAVGYYGDRGEDVLTESSGPGEGFLADLCQAWERAADPAREVTSVAHARTGIVLAPEGGALGRLRPLIRLGVAGPLGSGRQWWPWITLEDEVRALVHLTRSGVTGPVNLTAPEPVRNRELIRTFAAAMHRPAVLPVPAFALRAALGGFAGDLLASQRVLPEALLADGFEFTSPTIEDAADALVA</sequence>
<dbReference type="PANTHER" id="PTHR11092:SF0">
    <property type="entry name" value="EPIMERASE FAMILY PROTEIN SDR39U1"/>
    <property type="match status" value="1"/>
</dbReference>
<evidence type="ECO:0000259" key="3">
    <source>
        <dbReference type="Pfam" id="PF08338"/>
    </source>
</evidence>
<dbReference type="Pfam" id="PF08338">
    <property type="entry name" value="DUF1731"/>
    <property type="match status" value="1"/>
</dbReference>
<dbReference type="Pfam" id="PF01370">
    <property type="entry name" value="Epimerase"/>
    <property type="match status" value="1"/>
</dbReference>
<feature type="domain" description="NAD-dependent epimerase/dehydratase" evidence="2">
    <location>
        <begin position="16"/>
        <end position="225"/>
    </location>
</feature>
<dbReference type="InterPro" id="IPR013549">
    <property type="entry name" value="DUF1731"/>
</dbReference>
<dbReference type="Gene3D" id="3.40.50.720">
    <property type="entry name" value="NAD(P)-binding Rossmann-like Domain"/>
    <property type="match status" value="1"/>
</dbReference>
<evidence type="ECO:0000259" key="2">
    <source>
        <dbReference type="Pfam" id="PF01370"/>
    </source>
</evidence>
<comment type="caution">
    <text evidence="4">The sequence shown here is derived from an EMBL/GenBank/DDBJ whole genome shotgun (WGS) entry which is preliminary data.</text>
</comment>
<dbReference type="EMBL" id="VENP01000065">
    <property type="protein sequence ID" value="TNU73097.1"/>
    <property type="molecule type" value="Genomic_DNA"/>
</dbReference>
<name>A0A5C5BA91_9MICO</name>
<dbReference type="RefSeq" id="WP_139987547.1">
    <property type="nucleotide sequence ID" value="NZ_VENP01000065.1"/>
</dbReference>
<evidence type="ECO:0000313" key="5">
    <source>
        <dbReference type="Proteomes" id="UP000313849"/>
    </source>
</evidence>
<dbReference type="Proteomes" id="UP000313849">
    <property type="component" value="Unassembled WGS sequence"/>
</dbReference>
<accession>A0A5C5BA91</accession>
<organism evidence="4 5">
    <name type="scientific">Miniimonas arenae</name>
    <dbReference type="NCBI Taxonomy" id="676201"/>
    <lineage>
        <taxon>Bacteria</taxon>
        <taxon>Bacillati</taxon>
        <taxon>Actinomycetota</taxon>
        <taxon>Actinomycetes</taxon>
        <taxon>Micrococcales</taxon>
        <taxon>Beutenbergiaceae</taxon>
        <taxon>Miniimonas</taxon>
    </lineage>
</organism>
<protein>
    <submittedName>
        <fullName evidence="4">TIGR01777 family protein</fullName>
    </submittedName>
</protein>
<dbReference type="SUPFAM" id="SSF51735">
    <property type="entry name" value="NAD(P)-binding Rossmann-fold domains"/>
    <property type="match status" value="1"/>
</dbReference>
<comment type="similarity">
    <text evidence="1">Belongs to the NAD(P)-dependent epimerase/dehydratase family. SDR39U1 subfamily.</text>
</comment>
<gene>
    <name evidence="4" type="ORF">FH969_13160</name>
</gene>
<dbReference type="InterPro" id="IPR001509">
    <property type="entry name" value="Epimerase_deHydtase"/>
</dbReference>
<dbReference type="NCBIfam" id="TIGR01777">
    <property type="entry name" value="yfcH"/>
    <property type="match status" value="1"/>
</dbReference>
<dbReference type="InterPro" id="IPR010099">
    <property type="entry name" value="SDR39U1"/>
</dbReference>
<proteinExistence type="inferred from homology"/>
<evidence type="ECO:0000256" key="1">
    <source>
        <dbReference type="ARBA" id="ARBA00009353"/>
    </source>
</evidence>
<feature type="domain" description="DUF1731" evidence="3">
    <location>
        <begin position="258"/>
        <end position="303"/>
    </location>
</feature>
<dbReference type="PANTHER" id="PTHR11092">
    <property type="entry name" value="SUGAR NUCLEOTIDE EPIMERASE RELATED"/>
    <property type="match status" value="1"/>
</dbReference>
<keyword evidence="5" id="KW-1185">Reference proteome</keyword>
<dbReference type="InterPro" id="IPR036291">
    <property type="entry name" value="NAD(P)-bd_dom_sf"/>
</dbReference>
<dbReference type="AlphaFoldDB" id="A0A5C5BA91"/>
<evidence type="ECO:0000313" key="4">
    <source>
        <dbReference type="EMBL" id="TNU73097.1"/>
    </source>
</evidence>
<reference evidence="4 5" key="1">
    <citation type="submission" date="2019-06" db="EMBL/GenBank/DDBJ databases">
        <title>Draft genome sequence of Miniimonas arenae KCTC 19750T isolated from sea sand.</title>
        <authorList>
            <person name="Park S.-J."/>
        </authorList>
    </citation>
    <scope>NUCLEOTIDE SEQUENCE [LARGE SCALE GENOMIC DNA]</scope>
    <source>
        <strain evidence="4 5">KCTC 19750</strain>
    </source>
</reference>